<proteinExistence type="predicted"/>
<evidence type="ECO:0000256" key="1">
    <source>
        <dbReference type="SAM" id="SignalP"/>
    </source>
</evidence>
<dbReference type="Proteomes" id="UP000547674">
    <property type="component" value="Unassembled WGS sequence"/>
</dbReference>
<keyword evidence="1" id="KW-0732">Signal</keyword>
<dbReference type="AlphaFoldDB" id="A0A7Y2H346"/>
<evidence type="ECO:0000313" key="3">
    <source>
        <dbReference type="Proteomes" id="UP000547674"/>
    </source>
</evidence>
<evidence type="ECO:0000313" key="2">
    <source>
        <dbReference type="EMBL" id="NNF07343.1"/>
    </source>
</evidence>
<dbReference type="EMBL" id="JABDJR010000454">
    <property type="protein sequence ID" value="NNF07343.1"/>
    <property type="molecule type" value="Genomic_DNA"/>
</dbReference>
<feature type="chain" id="PRO_5030787254" evidence="1">
    <location>
        <begin position="28"/>
        <end position="102"/>
    </location>
</feature>
<accession>A0A7Y2H346</accession>
<name>A0A7Y2H346_UNCEI</name>
<organism evidence="2 3">
    <name type="scientific">Eiseniibacteriota bacterium</name>
    <dbReference type="NCBI Taxonomy" id="2212470"/>
    <lineage>
        <taxon>Bacteria</taxon>
        <taxon>Candidatus Eiseniibacteriota</taxon>
    </lineage>
</organism>
<comment type="caution">
    <text evidence="2">The sequence shown here is derived from an EMBL/GenBank/DDBJ whole genome shotgun (WGS) entry which is preliminary data.</text>
</comment>
<sequence>MQPTFQKLSLVLLAISFLFPLSKNANAQEEEVESRDSKIRAAEFIINNVPPGALIVIEENALGPYWESLSEGSYLTLTIPKDEENPILVSPLYNLQWYGDLD</sequence>
<feature type="non-terminal residue" evidence="2">
    <location>
        <position position="102"/>
    </location>
</feature>
<feature type="signal peptide" evidence="1">
    <location>
        <begin position="1"/>
        <end position="27"/>
    </location>
</feature>
<reference evidence="2 3" key="1">
    <citation type="submission" date="2020-03" db="EMBL/GenBank/DDBJ databases">
        <title>Metabolic flexibility allows generalist bacteria to become dominant in a frequently disturbed ecosystem.</title>
        <authorList>
            <person name="Chen Y.-J."/>
            <person name="Leung P.M."/>
            <person name="Bay S.K."/>
            <person name="Hugenholtz P."/>
            <person name="Kessler A.J."/>
            <person name="Shelley G."/>
            <person name="Waite D.W."/>
            <person name="Cook P.L."/>
            <person name="Greening C."/>
        </authorList>
    </citation>
    <scope>NUCLEOTIDE SEQUENCE [LARGE SCALE GENOMIC DNA]</scope>
    <source>
        <strain evidence="2">SS_bin_28</strain>
    </source>
</reference>
<protein>
    <submittedName>
        <fullName evidence="2">Uncharacterized protein</fullName>
    </submittedName>
</protein>
<gene>
    <name evidence="2" type="ORF">HKN21_11330</name>
</gene>